<keyword evidence="1" id="KW-1133">Transmembrane helix</keyword>
<keyword evidence="1" id="KW-0472">Membrane</keyword>
<gene>
    <name evidence="2" type="ORF">SCHPADRAFT_223901</name>
</gene>
<keyword evidence="1" id="KW-0812">Transmembrane</keyword>
<dbReference type="EMBL" id="KQ085919">
    <property type="protein sequence ID" value="KLO16171.1"/>
    <property type="molecule type" value="Genomic_DNA"/>
</dbReference>
<reference evidence="2 3" key="1">
    <citation type="submission" date="2015-04" db="EMBL/GenBank/DDBJ databases">
        <title>Complete genome sequence of Schizopora paradoxa KUC8140, a cosmopolitan wood degrader in East Asia.</title>
        <authorList>
            <consortium name="DOE Joint Genome Institute"/>
            <person name="Min B."/>
            <person name="Park H."/>
            <person name="Jang Y."/>
            <person name="Kim J.-J."/>
            <person name="Kim K.H."/>
            <person name="Pangilinan J."/>
            <person name="Lipzen A."/>
            <person name="Riley R."/>
            <person name="Grigoriev I.V."/>
            <person name="Spatafora J.W."/>
            <person name="Choi I.-G."/>
        </authorList>
    </citation>
    <scope>NUCLEOTIDE SEQUENCE [LARGE SCALE GENOMIC DNA]</scope>
    <source>
        <strain evidence="2 3">KUC8140</strain>
    </source>
</reference>
<evidence type="ECO:0000313" key="2">
    <source>
        <dbReference type="EMBL" id="KLO16171.1"/>
    </source>
</evidence>
<organism evidence="2 3">
    <name type="scientific">Schizopora paradoxa</name>
    <dbReference type="NCBI Taxonomy" id="27342"/>
    <lineage>
        <taxon>Eukaryota</taxon>
        <taxon>Fungi</taxon>
        <taxon>Dikarya</taxon>
        <taxon>Basidiomycota</taxon>
        <taxon>Agaricomycotina</taxon>
        <taxon>Agaricomycetes</taxon>
        <taxon>Hymenochaetales</taxon>
        <taxon>Schizoporaceae</taxon>
        <taxon>Schizopora</taxon>
    </lineage>
</organism>
<evidence type="ECO:0000313" key="3">
    <source>
        <dbReference type="Proteomes" id="UP000053477"/>
    </source>
</evidence>
<dbReference type="InParanoid" id="A0A0H2SGH9"/>
<accession>A0A0H2SGH9</accession>
<feature type="transmembrane region" description="Helical" evidence="1">
    <location>
        <begin position="24"/>
        <end position="43"/>
    </location>
</feature>
<proteinExistence type="predicted"/>
<evidence type="ECO:0000256" key="1">
    <source>
        <dbReference type="SAM" id="Phobius"/>
    </source>
</evidence>
<dbReference type="OrthoDB" id="2756573at2759"/>
<sequence>MYRRKTIHGSHSSLASILLRDGSILYAILTISNISNFVLYMLFIEGTDTTITRISSNFVAFVVSSGTNSEMTHALSAILVSRMVFNLREAGTELQESTSEWRSRIEGQPIRQTNVHKLRAKKDGHEFEDEDEYELGTFERSL</sequence>
<keyword evidence="3" id="KW-1185">Reference proteome</keyword>
<protein>
    <submittedName>
        <fullName evidence="2">Uncharacterized protein</fullName>
    </submittedName>
</protein>
<dbReference type="Proteomes" id="UP000053477">
    <property type="component" value="Unassembled WGS sequence"/>
</dbReference>
<dbReference type="AlphaFoldDB" id="A0A0H2SGH9"/>
<name>A0A0H2SGH9_9AGAM</name>